<keyword evidence="1" id="KW-1133">Transmembrane helix</keyword>
<evidence type="ECO:0000313" key="2">
    <source>
        <dbReference type="EMBL" id="PAQ01860.1"/>
    </source>
</evidence>
<feature type="transmembrane region" description="Helical" evidence="1">
    <location>
        <begin position="99"/>
        <end position="119"/>
    </location>
</feature>
<sequence length="537" mass="58701">MSVANETGGWGRWGSRDFAASLHPGRNVLAIAALTVLSIACQVRWGTIPDTSWLITVCERILSGERLYTQIYETNPPFSVWLYLPPVAAARLLGIAPEVLVQAWTYLAALVGLSFSGVIVKRAGFAEAASLFALAPAFYAMLVVFPGNAFSEREHIGIALFMPLLALHAWRARRDATAQPGLGLAALAGLSGSVLLLIKPYYAIMVLAPALLVAARQCSLKSVFAPEHWVIGGVCIAYFGAVTLIHPEFLRDVYPLMADVYAKVSVFLPIVIVYGFTWGFLVFLTWWLWPAGRFPELAAVAMTASVAGMFPLFYQAKGWAYHAYPAIFCAVAAILCLLALPRIEQQQPRLLSFVTAPSRAWALAGVAIAFLPYWSTQKPDPALVAAIRAATDRPTVALVSPDISSGHPLNRMIDGQFVSTHVSDWLGAFSLRLSQQAVLSGDTAEATRYQAIMVRYAESKREEFERLRADVIIFKKNNTNWTSQLTERFGFDAILARYHVLAEDGALRIYLRDDYVRPGPLTVGRLTSASSPASASD</sequence>
<feature type="transmembrane region" description="Helical" evidence="1">
    <location>
        <begin position="227"/>
        <end position="246"/>
    </location>
</feature>
<gene>
    <name evidence="2" type="ORF">CIT25_10445</name>
</gene>
<evidence type="ECO:0000313" key="3">
    <source>
        <dbReference type="Proteomes" id="UP000216215"/>
    </source>
</evidence>
<evidence type="ECO:0008006" key="4">
    <source>
        <dbReference type="Google" id="ProtNLM"/>
    </source>
</evidence>
<keyword evidence="1" id="KW-0472">Membrane</keyword>
<dbReference type="AlphaFoldDB" id="A0AB36RAW1"/>
<protein>
    <recommendedName>
        <fullName evidence="4">Glycosyltransferase RgtA/B/C/D-like domain-containing protein</fullName>
    </recommendedName>
</protein>
<proteinExistence type="predicted"/>
<evidence type="ECO:0000256" key="1">
    <source>
        <dbReference type="SAM" id="Phobius"/>
    </source>
</evidence>
<feature type="transmembrane region" description="Helical" evidence="1">
    <location>
        <begin position="125"/>
        <end position="144"/>
    </location>
</feature>
<comment type="caution">
    <text evidence="2">The sequence shown here is derived from an EMBL/GenBank/DDBJ whole genome shotgun (WGS) entry which is preliminary data.</text>
</comment>
<name>A0AB36RAW1_9HYPH</name>
<feature type="transmembrane region" description="Helical" evidence="1">
    <location>
        <begin position="320"/>
        <end position="340"/>
    </location>
</feature>
<keyword evidence="3" id="KW-1185">Reference proteome</keyword>
<feature type="transmembrane region" description="Helical" evidence="1">
    <location>
        <begin position="296"/>
        <end position="314"/>
    </location>
</feature>
<dbReference type="Proteomes" id="UP000216215">
    <property type="component" value="Unassembled WGS sequence"/>
</dbReference>
<feature type="transmembrane region" description="Helical" evidence="1">
    <location>
        <begin position="352"/>
        <end position="374"/>
    </location>
</feature>
<feature type="transmembrane region" description="Helical" evidence="1">
    <location>
        <begin position="184"/>
        <end position="215"/>
    </location>
</feature>
<accession>A0AB36RAW1</accession>
<reference evidence="3" key="1">
    <citation type="submission" date="2017-08" db="EMBL/GenBank/DDBJ databases">
        <title>Mesorhizobium wenxinae sp. nov., a novel rhizobial species isolated from root nodules of chickpea (Cicer arietinum L.).</title>
        <authorList>
            <person name="Zhang J."/>
        </authorList>
    </citation>
    <scope>NUCLEOTIDE SEQUENCE [LARGE SCALE GENOMIC DNA]</scope>
    <source>
        <strain evidence="3">USDA 3392</strain>
    </source>
</reference>
<dbReference type="EMBL" id="NPKI01000015">
    <property type="protein sequence ID" value="PAQ01860.1"/>
    <property type="molecule type" value="Genomic_DNA"/>
</dbReference>
<keyword evidence="1" id="KW-0812">Transmembrane</keyword>
<organism evidence="2 3">
    <name type="scientific">Mesorhizobium mediterraneum</name>
    <dbReference type="NCBI Taxonomy" id="43617"/>
    <lineage>
        <taxon>Bacteria</taxon>
        <taxon>Pseudomonadati</taxon>
        <taxon>Pseudomonadota</taxon>
        <taxon>Alphaproteobacteria</taxon>
        <taxon>Hyphomicrobiales</taxon>
        <taxon>Phyllobacteriaceae</taxon>
        <taxon>Mesorhizobium</taxon>
    </lineage>
</organism>
<feature type="transmembrane region" description="Helical" evidence="1">
    <location>
        <begin position="266"/>
        <end position="289"/>
    </location>
</feature>